<dbReference type="InterPro" id="IPR046346">
    <property type="entry name" value="Aminoacid_DH-like_N_sf"/>
</dbReference>
<dbReference type="PROSITE" id="PS00766">
    <property type="entry name" value="THF_DHG_CYH_1"/>
    <property type="match status" value="1"/>
</dbReference>
<dbReference type="FunFam" id="3.40.50.720:FF:000070">
    <property type="entry name" value="probable bifunctional methylenetetrahydrofolate dehydrogenase/cyclohydrolase 2"/>
    <property type="match status" value="1"/>
</dbReference>
<reference evidence="10" key="1">
    <citation type="submission" date="2024-04" db="UniProtKB">
        <authorList>
            <consortium name="EnsemblMetazoa"/>
        </authorList>
    </citation>
    <scope>IDENTIFICATION</scope>
    <source>
        <strain evidence="10">EBRO</strain>
    </source>
</reference>
<organism evidence="10 11">
    <name type="scientific">Anopheles atroparvus</name>
    <name type="common">European mosquito</name>
    <dbReference type="NCBI Taxonomy" id="41427"/>
    <lineage>
        <taxon>Eukaryota</taxon>
        <taxon>Metazoa</taxon>
        <taxon>Ecdysozoa</taxon>
        <taxon>Arthropoda</taxon>
        <taxon>Hexapoda</taxon>
        <taxon>Insecta</taxon>
        <taxon>Pterygota</taxon>
        <taxon>Neoptera</taxon>
        <taxon>Endopterygota</taxon>
        <taxon>Diptera</taxon>
        <taxon>Nematocera</taxon>
        <taxon>Culicoidea</taxon>
        <taxon>Culicidae</taxon>
        <taxon>Anophelinae</taxon>
        <taxon>Anopheles</taxon>
    </lineage>
</organism>
<evidence type="ECO:0000256" key="4">
    <source>
        <dbReference type="ARBA" id="ARBA00022801"/>
    </source>
</evidence>
<feature type="domain" description="Tetrahydrofolate dehydrogenase/cyclohydrolase NAD(P)-binding" evidence="9">
    <location>
        <begin position="286"/>
        <end position="442"/>
    </location>
</feature>
<dbReference type="Gene3D" id="3.40.50.10860">
    <property type="entry name" value="Leucine Dehydrogenase, chain A, domain 1"/>
    <property type="match status" value="1"/>
</dbReference>
<keyword evidence="6" id="KW-0511">Multifunctional enzyme</keyword>
<accession>A0AAG5DF07</accession>
<dbReference type="Pfam" id="PF00763">
    <property type="entry name" value="THF_DHG_CYH"/>
    <property type="match status" value="1"/>
</dbReference>
<dbReference type="PANTHER" id="PTHR48099:SF11">
    <property type="entry name" value="BIFUNCTIONAL METHYLENETETRAHYDROFOLATE DEHYDROGENASE_CYCLOHYDROLASE, MITOCHONDRIAL"/>
    <property type="match status" value="1"/>
</dbReference>
<dbReference type="Pfam" id="PF02882">
    <property type="entry name" value="THF_DHG_CYH_C"/>
    <property type="match status" value="1"/>
</dbReference>
<dbReference type="EC" id="3.5.4.9" evidence="2"/>
<feature type="domain" description="Tetrahydrofolate dehydrogenase/cyclohydrolase catalytic" evidence="8">
    <location>
        <begin position="152"/>
        <end position="267"/>
    </location>
</feature>
<dbReference type="GO" id="GO:0035999">
    <property type="term" value="P:tetrahydrofolate interconversion"/>
    <property type="evidence" value="ECO:0007669"/>
    <property type="project" value="TreeGrafter"/>
</dbReference>
<dbReference type="PANTHER" id="PTHR48099">
    <property type="entry name" value="C-1-TETRAHYDROFOLATE SYNTHASE, CYTOPLASMIC-RELATED"/>
    <property type="match status" value="1"/>
</dbReference>
<comment type="catalytic activity">
    <reaction evidence="7">
        <text>(6R)-5,10-methenyltetrahydrofolate + H2O = (6R)-10-formyltetrahydrofolate + H(+)</text>
        <dbReference type="Rhea" id="RHEA:23700"/>
        <dbReference type="ChEBI" id="CHEBI:15377"/>
        <dbReference type="ChEBI" id="CHEBI:15378"/>
        <dbReference type="ChEBI" id="CHEBI:57455"/>
        <dbReference type="ChEBI" id="CHEBI:195366"/>
        <dbReference type="EC" id="3.5.4.9"/>
    </reaction>
</comment>
<dbReference type="AlphaFoldDB" id="A0AAG5DF07"/>
<protein>
    <recommendedName>
        <fullName evidence="2">methenyltetrahydrofolate cyclohydrolase</fullName>
        <ecNumber evidence="2">3.5.4.9</ecNumber>
    </recommendedName>
</protein>
<keyword evidence="5" id="KW-0560">Oxidoreductase</keyword>
<sequence>MVVQCLLSLKPACFAVRYKVIVTQVTRTKTMFTSEIANATYHIFKIDRPHTAPLSVRSTLVGYSSNRNGPNTNFHRPLRSNFQLRSANVPSWLVYRLNFFCTREFLKIHKMVQAKDSQVDKSLTAPESTSNIRMLHSSTQVKDSLGKMAKLIDGKQIASEIRAELREQIVLWKTQGHRAPQLTAILIGDDPASATYVNNKMKAAEDVGINSKTERYSANITEEELISRIQQLNEDEEVDGILVQLPVPGHINERKVCNTVSCDKDVDGFNERNVGRLCLDMNTLIPCTPLGVQELIKRAEIETFGKNAVVVGRSKNVGMPIAMLLHADGRNDTCAMDATVTICHRFTPLEELKRFCRSADIIVTATGVPGLITADMVKEGAAVIDVGITRVNDPVTGKTKLVGDVDFEGVRKVAGSITPVPGGVGPMTVAMLMKNTVVAAKNLVGKRNAH</sequence>
<dbReference type="SUPFAM" id="SSF51735">
    <property type="entry name" value="NAD(P)-binding Rossmann-fold domains"/>
    <property type="match status" value="1"/>
</dbReference>
<comment type="subunit">
    <text evidence="1">Homodimer.</text>
</comment>
<dbReference type="GO" id="GO:0004488">
    <property type="term" value="F:methylenetetrahydrofolate dehydrogenase (NADP+) activity"/>
    <property type="evidence" value="ECO:0007669"/>
    <property type="project" value="InterPro"/>
</dbReference>
<evidence type="ECO:0000256" key="5">
    <source>
        <dbReference type="ARBA" id="ARBA00023002"/>
    </source>
</evidence>
<dbReference type="CDD" id="cd01080">
    <property type="entry name" value="NAD_bind_m-THF_DH_Cyclohyd"/>
    <property type="match status" value="1"/>
</dbReference>
<dbReference type="Gene3D" id="3.40.50.720">
    <property type="entry name" value="NAD(P)-binding Rossmann-like Domain"/>
    <property type="match status" value="1"/>
</dbReference>
<dbReference type="Proteomes" id="UP000075880">
    <property type="component" value="Unassembled WGS sequence"/>
</dbReference>
<dbReference type="FunFam" id="3.40.50.10860:FF:000005">
    <property type="entry name" value="C-1-tetrahydrofolate synthase, cytoplasmic, putative"/>
    <property type="match status" value="1"/>
</dbReference>
<keyword evidence="11" id="KW-1185">Reference proteome</keyword>
<dbReference type="SUPFAM" id="SSF53223">
    <property type="entry name" value="Aminoacid dehydrogenase-like, N-terminal domain"/>
    <property type="match status" value="1"/>
</dbReference>
<dbReference type="PRINTS" id="PR00085">
    <property type="entry name" value="THFDHDRGNASE"/>
</dbReference>
<evidence type="ECO:0000256" key="2">
    <source>
        <dbReference type="ARBA" id="ARBA00012776"/>
    </source>
</evidence>
<name>A0AAG5DF07_ANOAO</name>
<evidence type="ECO:0000256" key="1">
    <source>
        <dbReference type="ARBA" id="ARBA00011738"/>
    </source>
</evidence>
<dbReference type="InterPro" id="IPR020867">
    <property type="entry name" value="THF_DH/CycHdrlase_CS"/>
</dbReference>
<dbReference type="PROSITE" id="PS00767">
    <property type="entry name" value="THF_DHG_CYH_2"/>
    <property type="match status" value="1"/>
</dbReference>
<dbReference type="InterPro" id="IPR036291">
    <property type="entry name" value="NAD(P)-bd_dom_sf"/>
</dbReference>
<dbReference type="GO" id="GO:0004477">
    <property type="term" value="F:methenyltetrahydrofolate cyclohydrolase activity"/>
    <property type="evidence" value="ECO:0007669"/>
    <property type="project" value="UniProtKB-EC"/>
</dbReference>
<dbReference type="InterPro" id="IPR020630">
    <property type="entry name" value="THF_DH/CycHdrlase_cat_dom"/>
</dbReference>
<dbReference type="HAMAP" id="MF_01576">
    <property type="entry name" value="THF_DHG_CYH"/>
    <property type="match status" value="1"/>
</dbReference>
<dbReference type="InterPro" id="IPR000672">
    <property type="entry name" value="THF_DH/CycHdrlase"/>
</dbReference>
<dbReference type="GO" id="GO:0004487">
    <property type="term" value="F:methylenetetrahydrofolate dehydrogenase (NAD+) activity"/>
    <property type="evidence" value="ECO:0007669"/>
    <property type="project" value="TreeGrafter"/>
</dbReference>
<evidence type="ECO:0000313" key="10">
    <source>
        <dbReference type="EnsemblMetazoa" id="ENSAATROPP009338"/>
    </source>
</evidence>
<dbReference type="InterPro" id="IPR020631">
    <property type="entry name" value="THF_DH/CycHdrlase_NAD-bd_dom"/>
</dbReference>
<dbReference type="EnsemblMetazoa" id="ENSAATROPT010349">
    <property type="protein sequence ID" value="ENSAATROPP009338"/>
    <property type="gene ID" value="ENSAATROPG008406"/>
</dbReference>
<evidence type="ECO:0000256" key="6">
    <source>
        <dbReference type="ARBA" id="ARBA00023268"/>
    </source>
</evidence>
<keyword evidence="4" id="KW-0378">Hydrolase</keyword>
<evidence type="ECO:0000259" key="8">
    <source>
        <dbReference type="Pfam" id="PF00763"/>
    </source>
</evidence>
<evidence type="ECO:0000259" key="9">
    <source>
        <dbReference type="Pfam" id="PF02882"/>
    </source>
</evidence>
<evidence type="ECO:0000313" key="11">
    <source>
        <dbReference type="Proteomes" id="UP000075880"/>
    </source>
</evidence>
<keyword evidence="3" id="KW-0554">One-carbon metabolism</keyword>
<evidence type="ECO:0000256" key="7">
    <source>
        <dbReference type="ARBA" id="ARBA00036357"/>
    </source>
</evidence>
<evidence type="ECO:0000256" key="3">
    <source>
        <dbReference type="ARBA" id="ARBA00022563"/>
    </source>
</evidence>
<dbReference type="GO" id="GO:0005739">
    <property type="term" value="C:mitochondrion"/>
    <property type="evidence" value="ECO:0007669"/>
    <property type="project" value="TreeGrafter"/>
</dbReference>
<proteinExistence type="inferred from homology"/>